<dbReference type="Gene3D" id="3.20.20.70">
    <property type="entry name" value="Aldolase class I"/>
    <property type="match status" value="1"/>
</dbReference>
<dbReference type="PANTHER" id="PTHR43685">
    <property type="entry name" value="GLYCOSYLTRANSFERASE"/>
    <property type="match status" value="1"/>
</dbReference>
<dbReference type="SFLD" id="SFLDG01067">
    <property type="entry name" value="SPASM/twitch_domain_containing"/>
    <property type="match status" value="1"/>
</dbReference>
<dbReference type="RefSeq" id="WP_101344132.1">
    <property type="nucleotide sequence ID" value="NZ_PJAI02000009.1"/>
</dbReference>
<dbReference type="PROSITE" id="PS51918">
    <property type="entry name" value="RADICAL_SAM"/>
    <property type="match status" value="1"/>
</dbReference>
<evidence type="ECO:0000313" key="8">
    <source>
        <dbReference type="Proteomes" id="UP000815846"/>
    </source>
</evidence>
<organism evidence="7 8">
    <name type="scientific">Colwellia echini</name>
    <dbReference type="NCBI Taxonomy" id="1982103"/>
    <lineage>
        <taxon>Bacteria</taxon>
        <taxon>Pseudomonadati</taxon>
        <taxon>Pseudomonadota</taxon>
        <taxon>Gammaproteobacteria</taxon>
        <taxon>Alteromonadales</taxon>
        <taxon>Colwelliaceae</taxon>
        <taxon>Colwellia</taxon>
    </lineage>
</organism>
<dbReference type="CDD" id="cd01335">
    <property type="entry name" value="Radical_SAM"/>
    <property type="match status" value="1"/>
</dbReference>
<comment type="caution">
    <text evidence="7">The sequence shown here is derived from an EMBL/GenBank/DDBJ whole genome shotgun (WGS) entry which is preliminary data.</text>
</comment>
<dbReference type="SUPFAM" id="SSF102114">
    <property type="entry name" value="Radical SAM enzymes"/>
    <property type="match status" value="1"/>
</dbReference>
<dbReference type="Proteomes" id="UP000815846">
    <property type="component" value="Unassembled WGS sequence"/>
</dbReference>
<evidence type="ECO:0000256" key="1">
    <source>
        <dbReference type="ARBA" id="ARBA00001966"/>
    </source>
</evidence>
<keyword evidence="5" id="KW-0411">Iron-sulfur</keyword>
<dbReference type="CDD" id="cd00761">
    <property type="entry name" value="Glyco_tranf_GTA_type"/>
    <property type="match status" value="1"/>
</dbReference>
<dbReference type="InterPro" id="IPR029044">
    <property type="entry name" value="Nucleotide-diphossugar_trans"/>
</dbReference>
<dbReference type="Pfam" id="PF00535">
    <property type="entry name" value="Glycos_transf_2"/>
    <property type="match status" value="1"/>
</dbReference>
<dbReference type="PANTHER" id="PTHR43685:SF11">
    <property type="entry name" value="GLYCOSYLTRANSFERASE TAGX-RELATED"/>
    <property type="match status" value="1"/>
</dbReference>
<reference evidence="7 8" key="1">
    <citation type="submission" date="2019-08" db="EMBL/GenBank/DDBJ databases">
        <title>Microbe sample from Colwellia echini.</title>
        <authorList>
            <person name="Christiansen L."/>
            <person name="Pathiraja D."/>
            <person name="Schultz-Johansen M."/>
            <person name="Choi I.-G."/>
            <person name="Stougaard P."/>
        </authorList>
    </citation>
    <scope>NUCLEOTIDE SEQUENCE [LARGE SCALE GENOMIC DNA]</scope>
    <source>
        <strain evidence="7 8">A3</strain>
    </source>
</reference>
<gene>
    <name evidence="7" type="ORF">CWS31_009515</name>
</gene>
<sequence>MKFSIIIPAFNAQIYITKCIDSILIQRSDFYDLEVLIIDDCSTDDTFNQIEALSLKYTDIRVFTTESNEGPGGARNIGIKNATGDWIMFIDSDDQLHSSALQTLYEYIQRGQVKYDLVAYNFEYDNNSTVFSHNTSRNDFQSLRKNKDELILDYLSLYMDGSVIYTLISRELIEKNKLSFFGGYHEDIDFLFKAYLHCEYLGEVDKSLYLKLNHKNSIVNNTSIKHFTGIFRACKEMYNYLENNNSNNENRIIAYYVGIIGVCATRIRTLCNQEVDAPLSLYKQLYDEVYSALQLIPIKVKTPVLTTKYYMIYTFFKENIESNTLIEDLNYFVSDISGKSWSCYDLHHSLFLAPDEIRTCCKRFFVNNKMKGDVVLLDNKKDSIKKFSAQNILKAKKDLYVKINKGASEECGGCPFLEFKDWPSLNELDIQYLSFEYHSVCNMKCTYCSDTYYGGKKSSYEVDVLLDELVEDNALSNNAIVVYGGGEPTLGDNFTLLLNKVSQSSSTIKQRVITNSTKYNETIKRLIDIDKVSIITSIDAGTEETFYQVRKHKGFDTVFNNLVKYSEQKPENITIKYIILDENRDRLNISEFVRLIDERKLHDCNFQISFDFKKEVICFESLLSIVLLYGALTQLNVRLVFVDDLLRARLPYTIEMYRLLTNKLHELDCTYILADYSKFTDIVIWGAGIQTQKLLASSIFLKNTNIQYLVDNTASKIGNEFMGYKVYDPSILLENDYPILISATQATPQILNVFKQMKLNEDRIIKSFIL</sequence>
<keyword evidence="4" id="KW-0408">Iron</keyword>
<dbReference type="SFLD" id="SFLDS00029">
    <property type="entry name" value="Radical_SAM"/>
    <property type="match status" value="1"/>
</dbReference>
<feature type="domain" description="Radical SAM core" evidence="6">
    <location>
        <begin position="425"/>
        <end position="649"/>
    </location>
</feature>
<comment type="cofactor">
    <cofactor evidence="1">
        <name>[4Fe-4S] cluster</name>
        <dbReference type="ChEBI" id="CHEBI:49883"/>
    </cofactor>
</comment>
<dbReference type="EMBL" id="PJAI02000009">
    <property type="protein sequence ID" value="TYK65592.1"/>
    <property type="molecule type" value="Genomic_DNA"/>
</dbReference>
<dbReference type="InterPro" id="IPR001173">
    <property type="entry name" value="Glyco_trans_2-like"/>
</dbReference>
<evidence type="ECO:0000256" key="3">
    <source>
        <dbReference type="ARBA" id="ARBA00022723"/>
    </source>
</evidence>
<evidence type="ECO:0000256" key="2">
    <source>
        <dbReference type="ARBA" id="ARBA00022691"/>
    </source>
</evidence>
<evidence type="ECO:0000256" key="5">
    <source>
        <dbReference type="ARBA" id="ARBA00023014"/>
    </source>
</evidence>
<accession>A0ABY3MWZ3</accession>
<dbReference type="InterPro" id="IPR050834">
    <property type="entry name" value="Glycosyltransf_2"/>
</dbReference>
<keyword evidence="2" id="KW-0949">S-adenosyl-L-methionine</keyword>
<dbReference type="Pfam" id="PF04055">
    <property type="entry name" value="Radical_SAM"/>
    <property type="match status" value="1"/>
</dbReference>
<proteinExistence type="predicted"/>
<evidence type="ECO:0000256" key="4">
    <source>
        <dbReference type="ARBA" id="ARBA00023004"/>
    </source>
</evidence>
<name>A0ABY3MWZ3_9GAMM</name>
<dbReference type="InterPro" id="IPR007197">
    <property type="entry name" value="rSAM"/>
</dbReference>
<keyword evidence="3" id="KW-0479">Metal-binding</keyword>
<evidence type="ECO:0000259" key="6">
    <source>
        <dbReference type="PROSITE" id="PS51918"/>
    </source>
</evidence>
<dbReference type="Gene3D" id="3.90.550.10">
    <property type="entry name" value="Spore Coat Polysaccharide Biosynthesis Protein SpsA, Chain A"/>
    <property type="match status" value="1"/>
</dbReference>
<protein>
    <submittedName>
        <fullName evidence="7">Glycosyltransferase</fullName>
    </submittedName>
</protein>
<dbReference type="SUPFAM" id="SSF53448">
    <property type="entry name" value="Nucleotide-diphospho-sugar transferases"/>
    <property type="match status" value="1"/>
</dbReference>
<dbReference type="InterPro" id="IPR013785">
    <property type="entry name" value="Aldolase_TIM"/>
</dbReference>
<dbReference type="InterPro" id="IPR058240">
    <property type="entry name" value="rSAM_sf"/>
</dbReference>
<evidence type="ECO:0000313" key="7">
    <source>
        <dbReference type="EMBL" id="TYK65592.1"/>
    </source>
</evidence>
<keyword evidence="8" id="KW-1185">Reference proteome</keyword>